<organism evidence="13 14">
    <name type="scientific">Aerophobetes bacterium</name>
    <dbReference type="NCBI Taxonomy" id="2030807"/>
    <lineage>
        <taxon>Bacteria</taxon>
        <taxon>Candidatus Aerophobota</taxon>
    </lineage>
</organism>
<dbReference type="GO" id="GO:0004844">
    <property type="term" value="F:uracil DNA N-glycosylase activity"/>
    <property type="evidence" value="ECO:0007669"/>
    <property type="project" value="UniProtKB-EC"/>
</dbReference>
<dbReference type="Gene3D" id="3.40.470.10">
    <property type="entry name" value="Uracil-DNA glycosylase-like domain"/>
    <property type="match status" value="1"/>
</dbReference>
<comment type="caution">
    <text evidence="13">The sequence shown here is derived from an EMBL/GenBank/DDBJ whole genome shotgun (WGS) entry which is preliminary data.</text>
</comment>
<dbReference type="SUPFAM" id="SSF52141">
    <property type="entry name" value="Uracil-DNA glycosylase-like"/>
    <property type="match status" value="1"/>
</dbReference>
<dbReference type="InterPro" id="IPR036895">
    <property type="entry name" value="Uracil-DNA_glycosylase-like_sf"/>
</dbReference>
<dbReference type="SMART" id="SM00987">
    <property type="entry name" value="UreE_C"/>
    <property type="match status" value="1"/>
</dbReference>
<gene>
    <name evidence="13" type="ORF">DRJ04_04035</name>
</gene>
<dbReference type="GO" id="GO:0006281">
    <property type="term" value="P:DNA repair"/>
    <property type="evidence" value="ECO:0007669"/>
    <property type="project" value="UniProtKB-KW"/>
</dbReference>
<dbReference type="Pfam" id="PF03167">
    <property type="entry name" value="UDG"/>
    <property type="match status" value="1"/>
</dbReference>
<dbReference type="AlphaFoldDB" id="A0A662DHI6"/>
<evidence type="ECO:0000256" key="6">
    <source>
        <dbReference type="ARBA" id="ARBA00022723"/>
    </source>
</evidence>
<keyword evidence="7" id="KW-0227">DNA damage</keyword>
<evidence type="ECO:0000256" key="9">
    <source>
        <dbReference type="ARBA" id="ARBA00023004"/>
    </source>
</evidence>
<keyword evidence="11" id="KW-0234">DNA repair</keyword>
<evidence type="ECO:0000313" key="13">
    <source>
        <dbReference type="EMBL" id="RLE13592.1"/>
    </source>
</evidence>
<proteinExistence type="inferred from homology"/>
<dbReference type="EC" id="3.2.2.27" evidence="3"/>
<keyword evidence="5" id="KW-0004">4Fe-4S</keyword>
<dbReference type="InterPro" id="IPR005273">
    <property type="entry name" value="Ura-DNA_glyco_family4"/>
</dbReference>
<evidence type="ECO:0000256" key="2">
    <source>
        <dbReference type="ARBA" id="ARBA00006521"/>
    </source>
</evidence>
<evidence type="ECO:0000256" key="8">
    <source>
        <dbReference type="ARBA" id="ARBA00022801"/>
    </source>
</evidence>
<dbReference type="NCBIfam" id="TIGR00758">
    <property type="entry name" value="UDG_fam4"/>
    <property type="match status" value="1"/>
</dbReference>
<dbReference type="PANTHER" id="PTHR33693">
    <property type="entry name" value="TYPE-5 URACIL-DNA GLYCOSYLASE"/>
    <property type="match status" value="1"/>
</dbReference>
<keyword evidence="8" id="KW-0378">Hydrolase</keyword>
<accession>A0A662DHI6</accession>
<comment type="catalytic activity">
    <reaction evidence="1">
        <text>Hydrolyzes single-stranded DNA or mismatched double-stranded DNA and polynucleotides, releasing free uracil.</text>
        <dbReference type="EC" id="3.2.2.27"/>
    </reaction>
</comment>
<keyword evidence="6" id="KW-0479">Metal-binding</keyword>
<dbReference type="GO" id="GO:0046872">
    <property type="term" value="F:metal ion binding"/>
    <property type="evidence" value="ECO:0007669"/>
    <property type="project" value="UniProtKB-KW"/>
</dbReference>
<evidence type="ECO:0000256" key="5">
    <source>
        <dbReference type="ARBA" id="ARBA00022485"/>
    </source>
</evidence>
<protein>
    <recommendedName>
        <fullName evidence="4">Type-4 uracil-DNA glycosylase</fullName>
        <ecNumber evidence="3">3.2.2.27</ecNumber>
    </recommendedName>
</protein>
<sequence>MKKKEGSFSDSAFLLHKLQEEIKNCQKCPLYRTRTNLVFGEGNPDAILIIVGEAPGKDEDLQGRPFVGAAGKLLRESLRYLEIPEDKFYIANILKCRPPGNRDPKPEEIACCLPYLKRQIQIIQPKIICSLGKFSTQTLLNTTRGITYLRGQKFTLPHGKILIPTYHPAACIYRPPWRKQFMADLKKVKQELERLSSTSY</sequence>
<evidence type="ECO:0000256" key="10">
    <source>
        <dbReference type="ARBA" id="ARBA00023014"/>
    </source>
</evidence>
<evidence type="ECO:0000259" key="12">
    <source>
        <dbReference type="SMART" id="SM00986"/>
    </source>
</evidence>
<dbReference type="CDD" id="cd10030">
    <property type="entry name" value="UDG-F4_TTUDGA_SPO1dp_like"/>
    <property type="match status" value="1"/>
</dbReference>
<evidence type="ECO:0000256" key="4">
    <source>
        <dbReference type="ARBA" id="ARBA00019403"/>
    </source>
</evidence>
<dbReference type="PANTHER" id="PTHR33693:SF1">
    <property type="entry name" value="TYPE-4 URACIL-DNA GLYCOSYLASE"/>
    <property type="match status" value="1"/>
</dbReference>
<reference evidence="13 14" key="1">
    <citation type="submission" date="2018-06" db="EMBL/GenBank/DDBJ databases">
        <title>Extensive metabolic versatility and redundancy in microbially diverse, dynamic hydrothermal sediments.</title>
        <authorList>
            <person name="Dombrowski N."/>
            <person name="Teske A."/>
            <person name="Baker B.J."/>
        </authorList>
    </citation>
    <scope>NUCLEOTIDE SEQUENCE [LARGE SCALE GENOMIC DNA]</scope>
    <source>
        <strain evidence="13">B3_G15</strain>
    </source>
</reference>
<dbReference type="InterPro" id="IPR051536">
    <property type="entry name" value="UDG_Type-4/5"/>
</dbReference>
<evidence type="ECO:0000313" key="14">
    <source>
        <dbReference type="Proteomes" id="UP000280417"/>
    </source>
</evidence>
<dbReference type="GO" id="GO:0051539">
    <property type="term" value="F:4 iron, 4 sulfur cluster binding"/>
    <property type="evidence" value="ECO:0007669"/>
    <property type="project" value="UniProtKB-KW"/>
</dbReference>
<dbReference type="InterPro" id="IPR005122">
    <property type="entry name" value="Uracil-DNA_glycosylase-like"/>
</dbReference>
<keyword evidence="9" id="KW-0408">Iron</keyword>
<comment type="similarity">
    <text evidence="2">Belongs to the uracil-DNA glycosylase (UDG) superfamily. Type 4 (UDGa) family.</text>
</comment>
<keyword evidence="10" id="KW-0411">Iron-sulfur</keyword>
<dbReference type="EMBL" id="QMQA01000087">
    <property type="protein sequence ID" value="RLE13592.1"/>
    <property type="molecule type" value="Genomic_DNA"/>
</dbReference>
<feature type="domain" description="Uracil-DNA glycosylase-like" evidence="12">
    <location>
        <begin position="39"/>
        <end position="186"/>
    </location>
</feature>
<evidence type="ECO:0000256" key="7">
    <source>
        <dbReference type="ARBA" id="ARBA00022763"/>
    </source>
</evidence>
<dbReference type="SMART" id="SM00986">
    <property type="entry name" value="UDG"/>
    <property type="match status" value="1"/>
</dbReference>
<evidence type="ECO:0000256" key="1">
    <source>
        <dbReference type="ARBA" id="ARBA00001400"/>
    </source>
</evidence>
<evidence type="ECO:0000256" key="3">
    <source>
        <dbReference type="ARBA" id="ARBA00012030"/>
    </source>
</evidence>
<name>A0A662DHI6_UNCAE</name>
<dbReference type="Proteomes" id="UP000280417">
    <property type="component" value="Unassembled WGS sequence"/>
</dbReference>
<evidence type="ECO:0000256" key="11">
    <source>
        <dbReference type="ARBA" id="ARBA00023204"/>
    </source>
</evidence>